<dbReference type="EMBL" id="FOXX01000003">
    <property type="protein sequence ID" value="SFQ45322.1"/>
    <property type="molecule type" value="Genomic_DNA"/>
</dbReference>
<dbReference type="Proteomes" id="UP000182762">
    <property type="component" value="Unassembled WGS sequence"/>
</dbReference>
<dbReference type="GeneID" id="93710137"/>
<evidence type="ECO:0000313" key="1">
    <source>
        <dbReference type="EMBL" id="SFQ45322.1"/>
    </source>
</evidence>
<reference evidence="1 2" key="1">
    <citation type="submission" date="2016-10" db="EMBL/GenBank/DDBJ databases">
        <authorList>
            <person name="Varghese N."/>
            <person name="Submissions S."/>
        </authorList>
    </citation>
    <scope>NUCLEOTIDE SEQUENCE [LARGE SCALE GENOMIC DNA]</scope>
    <source>
        <strain evidence="1 2">DSM 13796</strain>
    </source>
</reference>
<accession>A0A1I5YMD1</accession>
<gene>
    <name evidence="1" type="ORF">SAMN02745910_01418</name>
</gene>
<proteinExistence type="predicted"/>
<dbReference type="RefSeq" id="WP_061802820.1">
    <property type="nucleotide sequence ID" value="NZ_FOXX01000003.1"/>
</dbReference>
<name>A0A1I5YMD1_9BACI</name>
<evidence type="ECO:0000313" key="2">
    <source>
        <dbReference type="Proteomes" id="UP000182762"/>
    </source>
</evidence>
<protein>
    <submittedName>
        <fullName evidence="1">Uncharacterized protein</fullName>
    </submittedName>
</protein>
<keyword evidence="2" id="KW-1185">Reference proteome</keyword>
<organism evidence="1 2">
    <name type="scientific">Priestia endophytica DSM 13796</name>
    <dbReference type="NCBI Taxonomy" id="1121089"/>
    <lineage>
        <taxon>Bacteria</taxon>
        <taxon>Bacillati</taxon>
        <taxon>Bacillota</taxon>
        <taxon>Bacilli</taxon>
        <taxon>Bacillales</taxon>
        <taxon>Bacillaceae</taxon>
        <taxon>Priestia</taxon>
    </lineage>
</organism>
<sequence length="168" mass="19786">MNLLDAKLIETQYGLEAYIDKRNNVEITTIYTSARDTSLCEIKLGISYFLLRDRNFEDKKNYFWIKWNQHTDLITLIESNIESLFAVKNEAEREATKNLIGMWLIKTDAFNYAVTQKIQNLKEDVNIQTEDDIKKRSNAIKFLKKSLQLEVEDIQNASIQQRYYTAMV</sequence>
<comment type="caution">
    <text evidence="1">The sequence shown here is derived from an EMBL/GenBank/DDBJ whole genome shotgun (WGS) entry which is preliminary data.</text>
</comment>